<dbReference type="Pfam" id="PF06201">
    <property type="entry name" value="PITH"/>
    <property type="match status" value="1"/>
</dbReference>
<gene>
    <name evidence="3" type="ORF">M8C21_009007</name>
</gene>
<keyword evidence="4" id="KW-1185">Reference proteome</keyword>
<proteinExistence type="inferred from homology"/>
<reference evidence="3" key="1">
    <citation type="submission" date="2022-06" db="EMBL/GenBank/DDBJ databases">
        <title>Uncovering the hologenomic basis of an extraordinary plant invasion.</title>
        <authorList>
            <person name="Bieker V.C."/>
            <person name="Martin M.D."/>
            <person name="Gilbert T."/>
            <person name="Hodgins K."/>
            <person name="Battlay P."/>
            <person name="Petersen B."/>
            <person name="Wilson J."/>
        </authorList>
    </citation>
    <scope>NUCLEOTIDE SEQUENCE</scope>
    <source>
        <strain evidence="3">AA19_3_7</strain>
        <tissue evidence="3">Leaf</tissue>
    </source>
</reference>
<accession>A0AAD5C9L1</accession>
<dbReference type="PANTHER" id="PTHR12175:SF5">
    <property type="entry name" value="OS03G0795500 PROTEIN"/>
    <property type="match status" value="1"/>
</dbReference>
<dbReference type="GO" id="GO:0005737">
    <property type="term" value="C:cytoplasm"/>
    <property type="evidence" value="ECO:0007669"/>
    <property type="project" value="UniProtKB-ARBA"/>
</dbReference>
<dbReference type="InterPro" id="IPR008979">
    <property type="entry name" value="Galactose-bd-like_sf"/>
</dbReference>
<evidence type="ECO:0000313" key="3">
    <source>
        <dbReference type="EMBL" id="KAI7737168.1"/>
    </source>
</evidence>
<comment type="similarity">
    <text evidence="1">Belongs to the PITHD1 family.</text>
</comment>
<evidence type="ECO:0000313" key="4">
    <source>
        <dbReference type="Proteomes" id="UP001206925"/>
    </source>
</evidence>
<protein>
    <recommendedName>
        <fullName evidence="2">PITH domain-containing protein</fullName>
    </recommendedName>
</protein>
<evidence type="ECO:0000259" key="2">
    <source>
        <dbReference type="PROSITE" id="PS51532"/>
    </source>
</evidence>
<dbReference type="PROSITE" id="PS51532">
    <property type="entry name" value="PITH"/>
    <property type="match status" value="1"/>
</dbReference>
<dbReference type="EMBL" id="JAMZMK010009096">
    <property type="protein sequence ID" value="KAI7737168.1"/>
    <property type="molecule type" value="Genomic_DNA"/>
</dbReference>
<dbReference type="SUPFAM" id="SSF49785">
    <property type="entry name" value="Galactose-binding domain-like"/>
    <property type="match status" value="1"/>
</dbReference>
<feature type="domain" description="PITH" evidence="2">
    <location>
        <begin position="103"/>
        <end position="274"/>
    </location>
</feature>
<evidence type="ECO:0000256" key="1">
    <source>
        <dbReference type="ARBA" id="ARBA00025788"/>
    </source>
</evidence>
<dbReference type="Proteomes" id="UP001206925">
    <property type="component" value="Unassembled WGS sequence"/>
</dbReference>
<dbReference type="Gene3D" id="2.60.120.470">
    <property type="entry name" value="PITH domain"/>
    <property type="match status" value="1"/>
</dbReference>
<dbReference type="InterPro" id="IPR010400">
    <property type="entry name" value="PITH_dom"/>
</dbReference>
<dbReference type="AlphaFoldDB" id="A0AAD5C9L1"/>
<dbReference type="InterPro" id="IPR045099">
    <property type="entry name" value="PITH1-like"/>
</dbReference>
<dbReference type="InterPro" id="IPR037047">
    <property type="entry name" value="PITH_dom_sf"/>
</dbReference>
<dbReference type="PANTHER" id="PTHR12175">
    <property type="entry name" value="AD039 HT014 THIOREDOXIN FAMILY TRP26"/>
    <property type="match status" value="1"/>
</dbReference>
<organism evidence="3 4">
    <name type="scientific">Ambrosia artemisiifolia</name>
    <name type="common">Common ragweed</name>
    <dbReference type="NCBI Taxonomy" id="4212"/>
    <lineage>
        <taxon>Eukaryota</taxon>
        <taxon>Viridiplantae</taxon>
        <taxon>Streptophyta</taxon>
        <taxon>Embryophyta</taxon>
        <taxon>Tracheophyta</taxon>
        <taxon>Spermatophyta</taxon>
        <taxon>Magnoliopsida</taxon>
        <taxon>eudicotyledons</taxon>
        <taxon>Gunneridae</taxon>
        <taxon>Pentapetalae</taxon>
        <taxon>asterids</taxon>
        <taxon>campanulids</taxon>
        <taxon>Asterales</taxon>
        <taxon>Asteraceae</taxon>
        <taxon>Asteroideae</taxon>
        <taxon>Heliantheae alliance</taxon>
        <taxon>Heliantheae</taxon>
        <taxon>Ambrosia</taxon>
    </lineage>
</organism>
<name>A0AAD5C9L1_AMBAR</name>
<sequence>MNGLQKFAGTLMNGLLKLVGTLDELICFSCVIANDRKRWVSQKPWQLRYSLSHMHSLSLSFASLRNLFLSPCVRKAFKMKGKKLFKMDGKGFPNWLVVTMDQEAWPLDFREVDLLDFVDWTGVECLNQNTAHPLPNALKQGYREDEGLNLESDADEQLLMYIPFTQVIKLHSIVIKGPEEEGPQTVKLYTNKEHMGFSNVSDFPPSDTLTLSPENLQGKPVVLKYVKFQNVRSLTIFIEDNQSGSDITKVQKIILQGTTVETTDMKGLKKIEEH</sequence>
<comment type="caution">
    <text evidence="3">The sequence shown here is derived from an EMBL/GenBank/DDBJ whole genome shotgun (WGS) entry which is preliminary data.</text>
</comment>